<dbReference type="RefSeq" id="WP_369330103.1">
    <property type="nucleotide sequence ID" value="NZ_JAULBC010000004.1"/>
</dbReference>
<dbReference type="Proteomes" id="UP001560573">
    <property type="component" value="Unassembled WGS sequence"/>
</dbReference>
<keyword evidence="3" id="KW-0804">Transcription</keyword>
<dbReference type="InterPro" id="IPR050679">
    <property type="entry name" value="Bact_HTH_transcr_reg"/>
</dbReference>
<evidence type="ECO:0000313" key="5">
    <source>
        <dbReference type="EMBL" id="MEX6688695.1"/>
    </source>
</evidence>
<keyword evidence="6" id="KW-1185">Reference proteome</keyword>
<dbReference type="PANTHER" id="PTHR44846:SF1">
    <property type="entry name" value="MANNOSYL-D-GLYCERATE TRANSPORT_METABOLISM SYSTEM REPRESSOR MNGR-RELATED"/>
    <property type="match status" value="1"/>
</dbReference>
<reference evidence="5 6" key="1">
    <citation type="submission" date="2023-07" db="EMBL/GenBank/DDBJ databases">
        <authorList>
            <person name="Lian W.-H."/>
        </authorList>
    </citation>
    <scope>NUCLEOTIDE SEQUENCE [LARGE SCALE GENOMIC DNA]</scope>
    <source>
        <strain evidence="5 6">SYSU DXS3180</strain>
    </source>
</reference>
<dbReference type="PANTHER" id="PTHR44846">
    <property type="entry name" value="MANNOSYL-D-GLYCERATE TRANSPORT/METABOLISM SYSTEM REPRESSOR MNGR-RELATED"/>
    <property type="match status" value="1"/>
</dbReference>
<dbReference type="CDD" id="cd07377">
    <property type="entry name" value="WHTH_GntR"/>
    <property type="match status" value="1"/>
</dbReference>
<keyword evidence="2" id="KW-0238">DNA-binding</keyword>
<dbReference type="PRINTS" id="PR00035">
    <property type="entry name" value="HTHGNTR"/>
</dbReference>
<evidence type="ECO:0000256" key="1">
    <source>
        <dbReference type="ARBA" id="ARBA00023015"/>
    </source>
</evidence>
<dbReference type="SUPFAM" id="SSF64288">
    <property type="entry name" value="Chorismate lyase-like"/>
    <property type="match status" value="1"/>
</dbReference>
<keyword evidence="1" id="KW-0805">Transcription regulation</keyword>
<dbReference type="SMART" id="SM00345">
    <property type="entry name" value="HTH_GNTR"/>
    <property type="match status" value="1"/>
</dbReference>
<dbReference type="EMBL" id="JAULBC010000004">
    <property type="protein sequence ID" value="MEX6688695.1"/>
    <property type="molecule type" value="Genomic_DNA"/>
</dbReference>
<evidence type="ECO:0000313" key="6">
    <source>
        <dbReference type="Proteomes" id="UP001560573"/>
    </source>
</evidence>
<dbReference type="Pfam" id="PF07702">
    <property type="entry name" value="UTRA"/>
    <property type="match status" value="1"/>
</dbReference>
<dbReference type="Gene3D" id="1.10.10.10">
    <property type="entry name" value="Winged helix-like DNA-binding domain superfamily/Winged helix DNA-binding domain"/>
    <property type="match status" value="1"/>
</dbReference>
<sequence length="242" mass="27778">MDLKISHKSKLPLHIQVEELLRKLIALKEYQNGAFLPKEVELANRLGVSRNTIRQATNKLEYEGLLTRKKGVGTKVAPQEKLSTGLNNWYSFTKEMQSRGIDVSNLLLKLETVKANEKMATFFNIKPGTPVIKLSKLKGVGDKPIVYFESYFHPRIVIDKKDDLNKPLYTLLEEKFGIVAERSSENISARAAGKIAKRLQVESQAPILFRERFVYDLGDRPIEYNLGYYHSERFTYSIDIKK</sequence>
<accession>A0ABV3ZGU2</accession>
<dbReference type="InterPro" id="IPR036390">
    <property type="entry name" value="WH_DNA-bd_sf"/>
</dbReference>
<dbReference type="PROSITE" id="PS50949">
    <property type="entry name" value="HTH_GNTR"/>
    <property type="match status" value="1"/>
</dbReference>
<comment type="caution">
    <text evidence="5">The sequence shown here is derived from an EMBL/GenBank/DDBJ whole genome shotgun (WGS) entry which is preliminary data.</text>
</comment>
<dbReference type="Gene3D" id="3.40.1410.10">
    <property type="entry name" value="Chorismate lyase-like"/>
    <property type="match status" value="1"/>
</dbReference>
<evidence type="ECO:0000259" key="4">
    <source>
        <dbReference type="PROSITE" id="PS50949"/>
    </source>
</evidence>
<feature type="domain" description="HTH gntR-type" evidence="4">
    <location>
        <begin position="11"/>
        <end position="79"/>
    </location>
</feature>
<dbReference type="InterPro" id="IPR036388">
    <property type="entry name" value="WH-like_DNA-bd_sf"/>
</dbReference>
<name>A0ABV3ZGU2_9BACT</name>
<dbReference type="Pfam" id="PF00392">
    <property type="entry name" value="GntR"/>
    <property type="match status" value="1"/>
</dbReference>
<dbReference type="InterPro" id="IPR011663">
    <property type="entry name" value="UTRA"/>
</dbReference>
<evidence type="ECO:0000256" key="3">
    <source>
        <dbReference type="ARBA" id="ARBA00023163"/>
    </source>
</evidence>
<dbReference type="InterPro" id="IPR028978">
    <property type="entry name" value="Chorismate_lyase_/UTRA_dom_sf"/>
</dbReference>
<gene>
    <name evidence="5" type="ORF">QTN47_14365</name>
</gene>
<evidence type="ECO:0000256" key="2">
    <source>
        <dbReference type="ARBA" id="ARBA00023125"/>
    </source>
</evidence>
<dbReference type="SMART" id="SM00866">
    <property type="entry name" value="UTRA"/>
    <property type="match status" value="1"/>
</dbReference>
<organism evidence="5 6">
    <name type="scientific">Danxiaibacter flavus</name>
    <dbReference type="NCBI Taxonomy" id="3049108"/>
    <lineage>
        <taxon>Bacteria</taxon>
        <taxon>Pseudomonadati</taxon>
        <taxon>Bacteroidota</taxon>
        <taxon>Chitinophagia</taxon>
        <taxon>Chitinophagales</taxon>
        <taxon>Chitinophagaceae</taxon>
        <taxon>Danxiaibacter</taxon>
    </lineage>
</organism>
<proteinExistence type="predicted"/>
<dbReference type="SUPFAM" id="SSF46785">
    <property type="entry name" value="Winged helix' DNA-binding domain"/>
    <property type="match status" value="1"/>
</dbReference>
<protein>
    <submittedName>
        <fullName evidence="5">GntR family transcriptional regulator</fullName>
    </submittedName>
</protein>
<dbReference type="InterPro" id="IPR000524">
    <property type="entry name" value="Tscrpt_reg_HTH_GntR"/>
</dbReference>